<dbReference type="InterPro" id="IPR050202">
    <property type="entry name" value="Cyt/Deoxycyt_deaminase"/>
</dbReference>
<comment type="cofactor">
    <cofactor evidence="1">
        <name>Zn(2+)</name>
        <dbReference type="ChEBI" id="CHEBI:29105"/>
    </cofactor>
</comment>
<keyword evidence="6 11" id="KW-0378">Hydrolase</keyword>
<evidence type="ECO:0000256" key="5">
    <source>
        <dbReference type="ARBA" id="ARBA00022723"/>
    </source>
</evidence>
<dbReference type="InterPro" id="IPR006262">
    <property type="entry name" value="Cyt_deam_tetra"/>
</dbReference>
<dbReference type="Pfam" id="PF00383">
    <property type="entry name" value="dCMP_cyt_deam_1"/>
    <property type="match status" value="1"/>
</dbReference>
<evidence type="ECO:0000259" key="10">
    <source>
        <dbReference type="PROSITE" id="PS51747"/>
    </source>
</evidence>
<dbReference type="FunFam" id="3.40.140.10:FF:000008">
    <property type="entry name" value="Cytidine deaminase"/>
    <property type="match status" value="1"/>
</dbReference>
<dbReference type="PROSITE" id="PS00903">
    <property type="entry name" value="CYT_DCMP_DEAMINASES_1"/>
    <property type="match status" value="1"/>
</dbReference>
<dbReference type="GO" id="GO:0008270">
    <property type="term" value="F:zinc ion binding"/>
    <property type="evidence" value="ECO:0007669"/>
    <property type="project" value="InterPro"/>
</dbReference>
<evidence type="ECO:0000256" key="7">
    <source>
        <dbReference type="ARBA" id="ARBA00022833"/>
    </source>
</evidence>
<evidence type="ECO:0000256" key="8">
    <source>
        <dbReference type="ARBA" id="ARBA00032005"/>
    </source>
</evidence>
<dbReference type="InterPro" id="IPR002125">
    <property type="entry name" value="CMP_dCMP_dom"/>
</dbReference>
<dbReference type="GO" id="GO:0005829">
    <property type="term" value="C:cytosol"/>
    <property type="evidence" value="ECO:0007669"/>
    <property type="project" value="TreeGrafter"/>
</dbReference>
<protein>
    <recommendedName>
        <fullName evidence="4">cytidine deaminase</fullName>
        <ecNumber evidence="4">3.5.4.5</ecNumber>
    </recommendedName>
    <alternativeName>
        <fullName evidence="8">Cytidine aminohydrolase</fullName>
    </alternativeName>
</protein>
<dbReference type="GO" id="GO:0042802">
    <property type="term" value="F:identical protein binding"/>
    <property type="evidence" value="ECO:0007669"/>
    <property type="project" value="UniProtKB-ARBA"/>
</dbReference>
<evidence type="ECO:0000256" key="6">
    <source>
        <dbReference type="ARBA" id="ARBA00022801"/>
    </source>
</evidence>
<dbReference type="InterPro" id="IPR016192">
    <property type="entry name" value="APOBEC/CMP_deaminase_Zn-bd"/>
</dbReference>
<evidence type="ECO:0000256" key="2">
    <source>
        <dbReference type="ARBA" id="ARBA00003949"/>
    </source>
</evidence>
<dbReference type="Gene3D" id="3.40.140.10">
    <property type="entry name" value="Cytidine Deaminase, domain 2"/>
    <property type="match status" value="1"/>
</dbReference>
<keyword evidence="5" id="KW-0479">Metal-binding</keyword>
<reference evidence="11" key="1">
    <citation type="submission" date="2009-10" db="EMBL/GenBank/DDBJ databases">
        <title>Diversity of trophic interactions inside an arsenic-rich microbial ecosystem.</title>
        <authorList>
            <person name="Bertin P.N."/>
            <person name="Heinrich-Salmeron A."/>
            <person name="Pelletier E."/>
            <person name="Goulhen-Chollet F."/>
            <person name="Arsene-Ploetze F."/>
            <person name="Gallien S."/>
            <person name="Calteau A."/>
            <person name="Vallenet D."/>
            <person name="Casiot C."/>
            <person name="Chane-Woon-Ming B."/>
            <person name="Giloteaux L."/>
            <person name="Barakat M."/>
            <person name="Bonnefoy V."/>
            <person name="Bruneel O."/>
            <person name="Chandler M."/>
            <person name="Cleiss J."/>
            <person name="Duran R."/>
            <person name="Elbaz-Poulichet F."/>
            <person name="Fonknechten N."/>
            <person name="Lauga B."/>
            <person name="Mornico D."/>
            <person name="Ortet P."/>
            <person name="Schaeffer C."/>
            <person name="Siguier P."/>
            <person name="Alexander Thil Smith A."/>
            <person name="Van Dorsselaer A."/>
            <person name="Weissenbach J."/>
            <person name="Medigue C."/>
            <person name="Le Paslier D."/>
        </authorList>
    </citation>
    <scope>NUCLEOTIDE SEQUENCE</scope>
</reference>
<dbReference type="CDD" id="cd01283">
    <property type="entry name" value="cytidine_deaminase"/>
    <property type="match status" value="1"/>
</dbReference>
<comment type="function">
    <text evidence="2">This enzyme scavenges exogenous and endogenous cytidine and 2'-deoxycytidine for UMP synthesis.</text>
</comment>
<evidence type="ECO:0000256" key="3">
    <source>
        <dbReference type="ARBA" id="ARBA00006576"/>
    </source>
</evidence>
<sequence>MLSSERIAELVARAAHAREHAYAPYSAFPVGAALLLDSGEIVTAANVENASYGLSLCAERAAVVRAVAQGARRYLAIAVVGPKELDLSPCGACRQFIAEFGLDIEVVTLRSGQPTTRPLRELLPDAFDAESLP</sequence>
<evidence type="ECO:0000256" key="9">
    <source>
        <dbReference type="ARBA" id="ARBA00049558"/>
    </source>
</evidence>
<dbReference type="EC" id="3.5.4.5" evidence="4"/>
<name>E6PC29_9ZZZZ</name>
<dbReference type="NCBIfam" id="NF004064">
    <property type="entry name" value="PRK05578.1"/>
    <property type="match status" value="1"/>
</dbReference>
<comment type="catalytic activity">
    <reaction evidence="9">
        <text>cytidine + H2O + H(+) = uridine + NH4(+)</text>
        <dbReference type="Rhea" id="RHEA:16069"/>
        <dbReference type="ChEBI" id="CHEBI:15377"/>
        <dbReference type="ChEBI" id="CHEBI:15378"/>
        <dbReference type="ChEBI" id="CHEBI:16704"/>
        <dbReference type="ChEBI" id="CHEBI:17562"/>
        <dbReference type="ChEBI" id="CHEBI:28938"/>
        <dbReference type="EC" id="3.5.4.5"/>
    </reaction>
</comment>
<dbReference type="GO" id="GO:0004126">
    <property type="term" value="F:cytidine deaminase activity"/>
    <property type="evidence" value="ECO:0007669"/>
    <property type="project" value="UniProtKB-EC"/>
</dbReference>
<comment type="similarity">
    <text evidence="3">Belongs to the cytidine and deoxycytidylate deaminase family.</text>
</comment>
<evidence type="ECO:0000313" key="11">
    <source>
        <dbReference type="EMBL" id="CBH74012.1"/>
    </source>
</evidence>
<gene>
    <name evidence="11" type="primary">cdd</name>
    <name evidence="11" type="ORF">CARN1_1899</name>
</gene>
<dbReference type="PROSITE" id="PS51747">
    <property type="entry name" value="CYT_DCMP_DEAMINASES_2"/>
    <property type="match status" value="1"/>
</dbReference>
<organism evidence="11">
    <name type="scientific">mine drainage metagenome</name>
    <dbReference type="NCBI Taxonomy" id="410659"/>
    <lineage>
        <taxon>unclassified sequences</taxon>
        <taxon>metagenomes</taxon>
        <taxon>ecological metagenomes</taxon>
    </lineage>
</organism>
<dbReference type="GO" id="GO:0055086">
    <property type="term" value="P:nucleobase-containing small molecule metabolic process"/>
    <property type="evidence" value="ECO:0007669"/>
    <property type="project" value="UniProtKB-ARBA"/>
</dbReference>
<evidence type="ECO:0000256" key="4">
    <source>
        <dbReference type="ARBA" id="ARBA00012783"/>
    </source>
</evidence>
<dbReference type="GO" id="GO:0072527">
    <property type="term" value="P:pyrimidine-containing compound metabolic process"/>
    <property type="evidence" value="ECO:0007669"/>
    <property type="project" value="UniProtKB-ARBA"/>
</dbReference>
<accession>E6PC29</accession>
<dbReference type="NCBIfam" id="TIGR01354">
    <property type="entry name" value="cyt_deam_tetra"/>
    <property type="match status" value="1"/>
</dbReference>
<dbReference type="EMBL" id="CABL01000001">
    <property type="protein sequence ID" value="CBH74012.1"/>
    <property type="molecule type" value="Genomic_DNA"/>
</dbReference>
<keyword evidence="7" id="KW-0862">Zinc</keyword>
<comment type="caution">
    <text evidence="11">The sequence shown here is derived from an EMBL/GenBank/DDBJ whole genome shotgun (WGS) entry which is preliminary data.</text>
</comment>
<dbReference type="SUPFAM" id="SSF53927">
    <property type="entry name" value="Cytidine deaminase-like"/>
    <property type="match status" value="1"/>
</dbReference>
<evidence type="ECO:0000256" key="1">
    <source>
        <dbReference type="ARBA" id="ARBA00001947"/>
    </source>
</evidence>
<dbReference type="PANTHER" id="PTHR11644">
    <property type="entry name" value="CYTIDINE DEAMINASE"/>
    <property type="match status" value="1"/>
</dbReference>
<dbReference type="PANTHER" id="PTHR11644:SF2">
    <property type="entry name" value="CYTIDINE DEAMINASE"/>
    <property type="match status" value="1"/>
</dbReference>
<dbReference type="InterPro" id="IPR016193">
    <property type="entry name" value="Cytidine_deaminase-like"/>
</dbReference>
<feature type="domain" description="CMP/dCMP-type deaminase" evidence="10">
    <location>
        <begin position="5"/>
        <end position="130"/>
    </location>
</feature>
<dbReference type="AlphaFoldDB" id="E6PC29"/>
<proteinExistence type="inferred from homology"/>